<reference evidence="1 2" key="1">
    <citation type="submission" date="2016-01" db="EMBL/GenBank/DDBJ databases">
        <authorList>
            <person name="Brown R."/>
        </authorList>
    </citation>
    <scope>NUCLEOTIDE SEQUENCE [LARGE SCALE GENOMIC DNA]</scope>
    <source>
        <strain evidence="1">Sporomusa sphaeroides DSM 2875</strain>
    </source>
</reference>
<dbReference type="PIRSF" id="PIRSF019853">
    <property type="entry name" value="UCP019853"/>
    <property type="match status" value="1"/>
</dbReference>
<dbReference type="EMBL" id="FCOW01000009">
    <property type="protein sequence ID" value="CVK19388.1"/>
    <property type="molecule type" value="Genomic_DNA"/>
</dbReference>
<sequence length="128" mass="14452">MEYDVLVKGLNPCVEEEVIIEADGIVLTCFAPWGFPAIEVGKKYKANIGVTILDNLGMKETADSSNSFKQIGSTFAYCIRGKFDLDSRILDAGIQIRFDEDEVDLHDYGYLDGRYVEIKVDRIDIEFE</sequence>
<keyword evidence="2" id="KW-1185">Reference proteome</keyword>
<dbReference type="RefSeq" id="WP_075756650.1">
    <property type="nucleotide sequence ID" value="NZ_CP146991.1"/>
</dbReference>
<evidence type="ECO:0000313" key="2">
    <source>
        <dbReference type="Proteomes" id="UP000245702"/>
    </source>
</evidence>
<comment type="caution">
    <text evidence="1">The sequence shown here is derived from an EMBL/GenBank/DDBJ whole genome shotgun (WGS) entry which is preliminary data.</text>
</comment>
<organism evidence="1 2">
    <name type="scientific">Sporomusa sphaeroides DSM 2875</name>
    <dbReference type="NCBI Taxonomy" id="1337886"/>
    <lineage>
        <taxon>Bacteria</taxon>
        <taxon>Bacillati</taxon>
        <taxon>Bacillota</taxon>
        <taxon>Negativicutes</taxon>
        <taxon>Selenomonadales</taxon>
        <taxon>Sporomusaceae</taxon>
        <taxon>Sporomusa</taxon>
    </lineage>
</organism>
<gene>
    <name evidence="1" type="ORF">SSPH_02039</name>
</gene>
<accession>A0ABP2CB34</accession>
<name>A0ABP2CB34_9FIRM</name>
<proteinExistence type="predicted"/>
<protein>
    <submittedName>
        <fullName evidence="1">Uncharacterized protein</fullName>
    </submittedName>
</protein>
<dbReference type="Proteomes" id="UP000245702">
    <property type="component" value="Unassembled WGS sequence"/>
</dbReference>
<evidence type="ECO:0000313" key="1">
    <source>
        <dbReference type="EMBL" id="CVK19388.1"/>
    </source>
</evidence>
<dbReference type="InterPro" id="IPR016767">
    <property type="entry name" value="UCP019853"/>
</dbReference>